<feature type="domain" description="Reverse transcriptase" evidence="12">
    <location>
        <begin position="780"/>
        <end position="958"/>
    </location>
</feature>
<dbReference type="PANTHER" id="PTHR37984:SF5">
    <property type="entry name" value="PROTEIN NYNRIN-LIKE"/>
    <property type="match status" value="1"/>
</dbReference>
<dbReference type="SUPFAM" id="SSF50630">
    <property type="entry name" value="Acid proteases"/>
    <property type="match status" value="1"/>
</dbReference>
<dbReference type="GO" id="GO:0015074">
    <property type="term" value="P:DNA integration"/>
    <property type="evidence" value="ECO:0007669"/>
    <property type="project" value="InterPro"/>
</dbReference>
<keyword evidence="7" id="KW-0695">RNA-directed DNA polymerase</keyword>
<dbReference type="Gene3D" id="1.10.340.70">
    <property type="match status" value="1"/>
</dbReference>
<feature type="transmembrane region" description="Helical" evidence="10">
    <location>
        <begin position="565"/>
        <end position="589"/>
    </location>
</feature>
<dbReference type="Pfam" id="PF23309">
    <property type="entry name" value="DUF7083"/>
    <property type="match status" value="1"/>
</dbReference>
<sequence>MPVDQPEDLSKILKTLTEPSSERVSTALTNATVLLGTFNYAPDADNTFPEWYSRNQGILEECVESPSLRAKVLLKALGTEEYTRLRCHVSPAKPESKTFDELLGILNQLFGPTKSLFRRRFDILNIRSPAGTHPEEILNLCNLKGDEFEVNNLTADQFKKFLALLMATGPSFNHFRAVVLRTLDEKPGIDLLELREKVKQHVRRQEDATIGLNSVDENPVSINQVTSQRAARPPPRGSRQQPNSKCKGCEGSHFRSQCPFLKSKCNGCGKKGHLKKVCMASTGNNRVNAIRLSSLTDNNDGSRAFITLAINGIPVRLRVDSGADATAIESFAVNDRNSRRVLVGALFIEGITTALYPISKYLWAAHITSFFNGLVLALFEAGSYVAIANLWENPNFPLQLHMLGYGFAVFVVPFISEPFLSKSNPLDAGKLQQASVSRIYIPHAGIGALCVLLGIALAITTVLVPYPPQPTIAEKTDADTSSKKRDKVFETTLVIPLAVMSLFCVSLEMTFTGMISSFVIRSDLHLTKSDGAYLGGAFRATFFAGRIIILILHKLPRTLVIVNNFNLVSALVTSLIFVFFVLSSPYVVWVVNAGLGLGLCAIFGTDISWIFLALLMATGPSFNHFRAVVLRTLDEKPGIDLLELREKVKQHVRRQEDATIGLNSVDENPVSINQVTSQRAARPPPRGSRQQPDSKCKGCEGSHFRSQCPFLKSKCNGCGKKGHLKKTQFPKLFETSLGLCSKIEVDLRLKDNVTPTCLPARPLALPIRELVDKELERLLDNGTLYKVESSDWATPIVVVRKANGQIRMCADYSTGLNEALRDVDYPLPNMEEIMSRFSGNRIFTQLDLADAYLQLPLTAENRKLTTINTHRGLYQYNRLVFGLKTAPAIFQRTIDQALAGLEGVLVYLDDILVMAPEQELHDRRLRQVCEKLQEWGFHLRFEKCRFNSRTVKYLGLIISEKGIQADPSKVEAICNLREPGNVTELRSLLGLLNYYAKFSAQLQQVKPPFEALLKKGVTFKWAKEQRDAFLRAKELLSSPLLLAHFDPRQTLVVAADACDTGIGGVLLQRYADGNEKAVFHVSKSLSPCQRNYSQIEKEALALVSTVERLHKFIWGRRFILQTDHRPLVALFQPNNMKGLSERTAARLRRWALRLVGYDFHIEYVRTNDFGHADALSRLIRELRKDGKDAGLDEVIGHLTLCEQEIVAIPSISLRVLSLPQDVKEASRKDPVLVSVLERVRKGWRDDDCRDPVLRPFAQQAESLCETDGSLLLNDRLIVPQPLRKAVLHKLHVAHPGVRRMKALARAYFYWPGMGKDIEGLVKSCRHCIQHAANPRKIPLQPWPDPKSPWTRIHLDYAEPQRGKIFLVIVDSFSKYLDAAWMTQATSQTLIAYMRVVFRHFGPPQTIVSDNGPQFVSNFQPNSRGTTVSVTSECESTLKSSALDAKAEILQIFGQKSIELTIVRVSFDRRGLVILALEPTSTVIMKVIILVALVACSVAQCVAIEAFGAPNDNVDFKTRAVTPEIVAKAKELGKTDKVEMVKLSENTSTRYNLYHATLTVDGKTCHMTVSEEKPLKFLEQSDKNNCILCC</sequence>
<dbReference type="InterPro" id="IPR050951">
    <property type="entry name" value="Retrovirus_Pol_polyprotein"/>
</dbReference>
<evidence type="ECO:0000256" key="8">
    <source>
        <dbReference type="PROSITE-ProRule" id="PRU00047"/>
    </source>
</evidence>
<dbReference type="InterPro" id="IPR001584">
    <property type="entry name" value="Integrase_cat-core"/>
</dbReference>
<dbReference type="EC" id="2.7.7.49" evidence="1"/>
<dbReference type="SUPFAM" id="SSF56672">
    <property type="entry name" value="DNA/RNA polymerases"/>
    <property type="match status" value="1"/>
</dbReference>
<dbReference type="Pfam" id="PF17917">
    <property type="entry name" value="RT_RNaseH"/>
    <property type="match status" value="1"/>
</dbReference>
<organism evidence="14 15">
    <name type="scientific">Galendromus occidentalis</name>
    <name type="common">western predatory mite</name>
    <dbReference type="NCBI Taxonomy" id="34638"/>
    <lineage>
        <taxon>Eukaryota</taxon>
        <taxon>Metazoa</taxon>
        <taxon>Ecdysozoa</taxon>
        <taxon>Arthropoda</taxon>
        <taxon>Chelicerata</taxon>
        <taxon>Arachnida</taxon>
        <taxon>Acari</taxon>
        <taxon>Parasitiformes</taxon>
        <taxon>Mesostigmata</taxon>
        <taxon>Gamasina</taxon>
        <taxon>Phytoseioidea</taxon>
        <taxon>Phytoseiidae</taxon>
        <taxon>Typhlodrominae</taxon>
        <taxon>Galendromus</taxon>
    </lineage>
</organism>
<dbReference type="PANTHER" id="PTHR37984">
    <property type="entry name" value="PROTEIN CBG26694"/>
    <property type="match status" value="1"/>
</dbReference>
<dbReference type="FunFam" id="1.10.340.70:FF:000004">
    <property type="entry name" value="Retrovirus-related Pol polyprotein from transposon 297-like Protein"/>
    <property type="match status" value="1"/>
</dbReference>
<evidence type="ECO:0000313" key="15">
    <source>
        <dbReference type="RefSeq" id="XP_003747028.2"/>
    </source>
</evidence>
<keyword evidence="3" id="KW-0548">Nucleotidyltransferase</keyword>
<feature type="transmembrane region" description="Helical" evidence="10">
    <location>
        <begin position="440"/>
        <end position="466"/>
    </location>
</feature>
<dbReference type="GO" id="GO:0042575">
    <property type="term" value="C:DNA polymerase complex"/>
    <property type="evidence" value="ECO:0007669"/>
    <property type="project" value="UniProtKB-ARBA"/>
</dbReference>
<dbReference type="KEGG" id="goe:100905937"/>
<dbReference type="Gene3D" id="3.30.420.10">
    <property type="entry name" value="Ribonuclease H-like superfamily/Ribonuclease H"/>
    <property type="match status" value="1"/>
</dbReference>
<dbReference type="FunFam" id="3.30.70.270:FF:000020">
    <property type="entry name" value="Transposon Tf2-6 polyprotein-like Protein"/>
    <property type="match status" value="1"/>
</dbReference>
<dbReference type="RefSeq" id="XP_003747028.2">
    <property type="nucleotide sequence ID" value="XM_003746980.2"/>
</dbReference>
<keyword evidence="8" id="KW-0863">Zinc-finger</keyword>
<dbReference type="SUPFAM" id="SSF53098">
    <property type="entry name" value="Ribonuclease H-like"/>
    <property type="match status" value="1"/>
</dbReference>
<gene>
    <name evidence="15" type="primary">LOC100905937</name>
</gene>
<dbReference type="InterPro" id="IPR036259">
    <property type="entry name" value="MFS_trans_sf"/>
</dbReference>
<dbReference type="GO" id="GO:0003964">
    <property type="term" value="F:RNA-directed DNA polymerase activity"/>
    <property type="evidence" value="ECO:0007669"/>
    <property type="project" value="UniProtKB-EC"/>
</dbReference>
<name>A0AAJ6W047_9ACAR</name>
<protein>
    <recommendedName>
        <fullName evidence="1">RNA-directed DNA polymerase</fullName>
        <ecNumber evidence="1">2.7.7.49</ecNumber>
    </recommendedName>
</protein>
<dbReference type="Pfam" id="PF17921">
    <property type="entry name" value="Integrase_H2C2"/>
    <property type="match status" value="1"/>
</dbReference>
<evidence type="ECO:0000256" key="3">
    <source>
        <dbReference type="ARBA" id="ARBA00022695"/>
    </source>
</evidence>
<dbReference type="PROSITE" id="PS50994">
    <property type="entry name" value="INTEGRASE"/>
    <property type="match status" value="1"/>
</dbReference>
<keyword evidence="10" id="KW-0812">Transmembrane</keyword>
<evidence type="ECO:0000256" key="5">
    <source>
        <dbReference type="ARBA" id="ARBA00022759"/>
    </source>
</evidence>
<dbReference type="PROSITE" id="PS50158">
    <property type="entry name" value="ZF_CCHC"/>
    <property type="match status" value="1"/>
</dbReference>
<dbReference type="GeneID" id="100905937"/>
<dbReference type="GO" id="GO:0004519">
    <property type="term" value="F:endonuclease activity"/>
    <property type="evidence" value="ECO:0007669"/>
    <property type="project" value="UniProtKB-KW"/>
</dbReference>
<dbReference type="Proteomes" id="UP000694867">
    <property type="component" value="Unplaced"/>
</dbReference>
<evidence type="ECO:0000259" key="13">
    <source>
        <dbReference type="PROSITE" id="PS50994"/>
    </source>
</evidence>
<dbReference type="SUPFAM" id="SSF103473">
    <property type="entry name" value="MFS general substrate transporter"/>
    <property type="match status" value="1"/>
</dbReference>
<keyword evidence="2" id="KW-0808">Transferase</keyword>
<evidence type="ECO:0000256" key="1">
    <source>
        <dbReference type="ARBA" id="ARBA00012493"/>
    </source>
</evidence>
<dbReference type="InterPro" id="IPR041588">
    <property type="entry name" value="Integrase_H2C2"/>
</dbReference>
<dbReference type="CDD" id="cd01647">
    <property type="entry name" value="RT_LTR"/>
    <property type="match status" value="1"/>
</dbReference>
<dbReference type="GO" id="GO:0003676">
    <property type="term" value="F:nucleic acid binding"/>
    <property type="evidence" value="ECO:0007669"/>
    <property type="project" value="InterPro"/>
</dbReference>
<feature type="region of interest" description="Disordered" evidence="9">
    <location>
        <begin position="674"/>
        <end position="696"/>
    </location>
</feature>
<dbReference type="InterPro" id="IPR012337">
    <property type="entry name" value="RNaseH-like_sf"/>
</dbReference>
<evidence type="ECO:0000313" key="14">
    <source>
        <dbReference type="Proteomes" id="UP000694867"/>
    </source>
</evidence>
<dbReference type="PROSITE" id="PS50878">
    <property type="entry name" value="RT_POL"/>
    <property type="match status" value="1"/>
</dbReference>
<feature type="transmembrane region" description="Helical" evidence="10">
    <location>
        <begin position="403"/>
        <end position="420"/>
    </location>
</feature>
<dbReference type="InterPro" id="IPR043128">
    <property type="entry name" value="Rev_trsase/Diguanyl_cyclase"/>
</dbReference>
<dbReference type="Pfam" id="PF00665">
    <property type="entry name" value="rve"/>
    <property type="match status" value="1"/>
</dbReference>
<keyword evidence="10" id="KW-1133">Transmembrane helix</keyword>
<feature type="transmembrane region" description="Helical" evidence="10">
    <location>
        <begin position="532"/>
        <end position="553"/>
    </location>
</feature>
<reference evidence="15" key="1">
    <citation type="submission" date="2025-08" db="UniProtKB">
        <authorList>
            <consortium name="RefSeq"/>
        </authorList>
    </citation>
    <scope>IDENTIFICATION</scope>
</reference>
<dbReference type="InterPro" id="IPR001878">
    <property type="entry name" value="Znf_CCHC"/>
</dbReference>
<dbReference type="InterPro" id="IPR000477">
    <property type="entry name" value="RT_dom"/>
</dbReference>
<proteinExistence type="predicted"/>
<keyword evidence="5" id="KW-0255">Endonuclease</keyword>
<keyword evidence="10" id="KW-0472">Membrane</keyword>
<feature type="domain" description="CCHC-type" evidence="11">
    <location>
        <begin position="264"/>
        <end position="278"/>
    </location>
</feature>
<evidence type="ECO:0000256" key="4">
    <source>
        <dbReference type="ARBA" id="ARBA00022722"/>
    </source>
</evidence>
<dbReference type="CDD" id="cd09274">
    <property type="entry name" value="RNase_HI_RT_Ty3"/>
    <property type="match status" value="1"/>
</dbReference>
<evidence type="ECO:0000256" key="2">
    <source>
        <dbReference type="ARBA" id="ARBA00022679"/>
    </source>
</evidence>
<evidence type="ECO:0000259" key="12">
    <source>
        <dbReference type="PROSITE" id="PS50878"/>
    </source>
</evidence>
<keyword evidence="14" id="KW-1185">Reference proteome</keyword>
<dbReference type="Pfam" id="PF00078">
    <property type="entry name" value="RVT_1"/>
    <property type="match status" value="1"/>
</dbReference>
<dbReference type="Gene3D" id="3.10.10.10">
    <property type="entry name" value="HIV Type 1 Reverse Transcriptase, subunit A, domain 1"/>
    <property type="match status" value="1"/>
</dbReference>
<evidence type="ECO:0000259" key="11">
    <source>
        <dbReference type="PROSITE" id="PS50158"/>
    </source>
</evidence>
<accession>A0AAJ6W047</accession>
<dbReference type="InterPro" id="IPR043502">
    <property type="entry name" value="DNA/RNA_pol_sf"/>
</dbReference>
<feature type="region of interest" description="Disordered" evidence="9">
    <location>
        <begin position="224"/>
        <end position="248"/>
    </location>
</feature>
<keyword evidence="4" id="KW-0540">Nuclease</keyword>
<feature type="transmembrane region" description="Helical" evidence="10">
    <location>
        <begin position="341"/>
        <end position="358"/>
    </location>
</feature>
<evidence type="ECO:0000256" key="9">
    <source>
        <dbReference type="SAM" id="MobiDB-lite"/>
    </source>
</evidence>
<keyword evidence="6" id="KW-0378">Hydrolase</keyword>
<feature type="transmembrane region" description="Helical" evidence="10">
    <location>
        <begin position="370"/>
        <end position="391"/>
    </location>
</feature>
<dbReference type="InterPro" id="IPR055510">
    <property type="entry name" value="DUF7083"/>
</dbReference>
<feature type="transmembrane region" description="Helical" evidence="10">
    <location>
        <begin position="493"/>
        <end position="520"/>
    </location>
</feature>
<evidence type="ECO:0000256" key="6">
    <source>
        <dbReference type="ARBA" id="ARBA00022801"/>
    </source>
</evidence>
<dbReference type="GO" id="GO:0008270">
    <property type="term" value="F:zinc ion binding"/>
    <property type="evidence" value="ECO:0007669"/>
    <property type="project" value="UniProtKB-KW"/>
</dbReference>
<evidence type="ECO:0000256" key="7">
    <source>
        <dbReference type="ARBA" id="ARBA00022918"/>
    </source>
</evidence>
<keyword evidence="8" id="KW-0479">Metal-binding</keyword>
<dbReference type="InterPro" id="IPR021109">
    <property type="entry name" value="Peptidase_aspartic_dom_sf"/>
</dbReference>
<feature type="transmembrane region" description="Helical" evidence="10">
    <location>
        <begin position="595"/>
        <end position="617"/>
    </location>
</feature>
<dbReference type="Gene3D" id="3.30.70.270">
    <property type="match status" value="2"/>
</dbReference>
<evidence type="ECO:0000256" key="10">
    <source>
        <dbReference type="SAM" id="Phobius"/>
    </source>
</evidence>
<dbReference type="InterPro" id="IPR041373">
    <property type="entry name" value="RT_RNaseH"/>
</dbReference>
<feature type="domain" description="Integrase catalytic" evidence="13">
    <location>
        <begin position="1344"/>
        <end position="1416"/>
    </location>
</feature>
<keyword evidence="8" id="KW-0862">Zinc</keyword>
<dbReference type="InterPro" id="IPR036397">
    <property type="entry name" value="RNaseH_sf"/>
</dbReference>